<dbReference type="PROSITE" id="PS00108">
    <property type="entry name" value="PROTEIN_KINASE_ST"/>
    <property type="match status" value="1"/>
</dbReference>
<dbReference type="InterPro" id="IPR000719">
    <property type="entry name" value="Prot_kinase_dom"/>
</dbReference>
<keyword evidence="1 8" id="KW-0723">Serine/threonine-protein kinase</keyword>
<dbReference type="OMA" id="HDWFESR"/>
<dbReference type="PROSITE" id="PS50011">
    <property type="entry name" value="PROTEIN_KINASE_DOM"/>
    <property type="match status" value="1"/>
</dbReference>
<dbReference type="Gene3D" id="3.30.200.20">
    <property type="entry name" value="Phosphorylase Kinase, domain 1"/>
    <property type="match status" value="1"/>
</dbReference>
<organism evidence="10 11">
    <name type="scientific">Klebsormidium nitens</name>
    <name type="common">Green alga</name>
    <name type="synonym">Ulothrix nitens</name>
    <dbReference type="NCBI Taxonomy" id="105231"/>
    <lineage>
        <taxon>Eukaryota</taxon>
        <taxon>Viridiplantae</taxon>
        <taxon>Streptophyta</taxon>
        <taxon>Klebsormidiophyceae</taxon>
        <taxon>Klebsormidiales</taxon>
        <taxon>Klebsormidiaceae</taxon>
        <taxon>Klebsormidium</taxon>
    </lineage>
</organism>
<keyword evidence="2" id="KW-0808">Transferase</keyword>
<evidence type="ECO:0000256" key="5">
    <source>
        <dbReference type="ARBA" id="ARBA00022840"/>
    </source>
</evidence>
<evidence type="ECO:0000313" key="10">
    <source>
        <dbReference type="EMBL" id="GAQ89885.1"/>
    </source>
</evidence>
<evidence type="ECO:0000256" key="4">
    <source>
        <dbReference type="ARBA" id="ARBA00022777"/>
    </source>
</evidence>
<dbReference type="AlphaFoldDB" id="A0A0U9HKM1"/>
<evidence type="ECO:0000256" key="8">
    <source>
        <dbReference type="RuleBase" id="RU000304"/>
    </source>
</evidence>
<evidence type="ECO:0000313" key="11">
    <source>
        <dbReference type="Proteomes" id="UP000054558"/>
    </source>
</evidence>
<proteinExistence type="inferred from homology"/>
<keyword evidence="4 10" id="KW-0418">Kinase</keyword>
<dbReference type="InterPro" id="IPR011009">
    <property type="entry name" value="Kinase-like_dom_sf"/>
</dbReference>
<sequence>MGRELGRGQFGITRQCIERKTGTVHACKLIAKSRLQPNDYILREVQIMHHLVGHPHVVKIQGAYEDPRRVYIVMELCTGGELFDRIVANGRFSEKAAAAQIADIVGVVQHCHQLGVMHLDLKPENFLLASEDHDALLKVTDFGLSRFFKVGEVYTEEVGSLIYKAPEVLRCRYGPEADVWSAGVILYILLCGYPPFKGENDNATRELIKRGPLNFDVAPWPEISESAKDLVSHMLDREPRRRFTASEVLNHPWIAEEGVAADRDIDCAVLQRLKQFSATNKLQKMALKG</sequence>
<comment type="function">
    <text evidence="6">CIPK serine-threonine protein kinases interact with CBL proteins. Binding of a CBL protein to the regulatory NAF domain of CIPK protein lead to the activation of the kinase in a calcium-dependent manner.</text>
</comment>
<dbReference type="SMART" id="SM00220">
    <property type="entry name" value="S_TKc"/>
    <property type="match status" value="1"/>
</dbReference>
<feature type="domain" description="Protein kinase" evidence="9">
    <location>
        <begin position="1"/>
        <end position="254"/>
    </location>
</feature>
<dbReference type="CDD" id="cd05117">
    <property type="entry name" value="STKc_CAMK"/>
    <property type="match status" value="1"/>
</dbReference>
<keyword evidence="3 7" id="KW-0547">Nucleotide-binding</keyword>
<keyword evidence="5 7" id="KW-0067">ATP-binding</keyword>
<dbReference type="InterPro" id="IPR050205">
    <property type="entry name" value="CDPK_Ser/Thr_kinases"/>
</dbReference>
<dbReference type="GO" id="GO:0005634">
    <property type="term" value="C:nucleus"/>
    <property type="evidence" value="ECO:0000318"/>
    <property type="project" value="GO_Central"/>
</dbReference>
<feature type="binding site" evidence="7">
    <location>
        <position position="32"/>
    </location>
    <ligand>
        <name>ATP</name>
        <dbReference type="ChEBI" id="CHEBI:30616"/>
    </ligand>
</feature>
<dbReference type="SUPFAM" id="SSF56112">
    <property type="entry name" value="Protein kinase-like (PK-like)"/>
    <property type="match status" value="1"/>
</dbReference>
<dbReference type="FunFam" id="1.10.510.10:FF:000571">
    <property type="entry name" value="Maternal embryonic leucine zipper kinase"/>
    <property type="match status" value="1"/>
</dbReference>
<comment type="similarity">
    <text evidence="8">Belongs to the protein kinase superfamily.</text>
</comment>
<dbReference type="GO" id="GO:0005737">
    <property type="term" value="C:cytoplasm"/>
    <property type="evidence" value="ECO:0000318"/>
    <property type="project" value="GO_Central"/>
</dbReference>
<evidence type="ECO:0000256" key="3">
    <source>
        <dbReference type="ARBA" id="ARBA00022741"/>
    </source>
</evidence>
<dbReference type="OrthoDB" id="40902at2759"/>
<evidence type="ECO:0000256" key="7">
    <source>
        <dbReference type="PROSITE-ProRule" id="PRU10141"/>
    </source>
</evidence>
<dbReference type="GO" id="GO:0035556">
    <property type="term" value="P:intracellular signal transduction"/>
    <property type="evidence" value="ECO:0000318"/>
    <property type="project" value="GO_Central"/>
</dbReference>
<dbReference type="InterPro" id="IPR008271">
    <property type="entry name" value="Ser/Thr_kinase_AS"/>
</dbReference>
<keyword evidence="11" id="KW-1185">Reference proteome</keyword>
<gene>
    <name evidence="10" type="ORF">KFL_005730060</name>
</gene>
<dbReference type="FunFam" id="3.30.200.20:FF:000042">
    <property type="entry name" value="Aurora kinase A"/>
    <property type="match status" value="1"/>
</dbReference>
<evidence type="ECO:0000259" key="9">
    <source>
        <dbReference type="PROSITE" id="PS50011"/>
    </source>
</evidence>
<dbReference type="EMBL" id="DF237522">
    <property type="protein sequence ID" value="GAQ89885.1"/>
    <property type="molecule type" value="Genomic_DNA"/>
</dbReference>
<evidence type="ECO:0000256" key="1">
    <source>
        <dbReference type="ARBA" id="ARBA00022527"/>
    </source>
</evidence>
<dbReference type="Gene3D" id="1.10.510.10">
    <property type="entry name" value="Transferase(Phosphotransferase) domain 1"/>
    <property type="match status" value="1"/>
</dbReference>
<name>A0A0U9HKM1_KLENI</name>
<dbReference type="GO" id="GO:0004683">
    <property type="term" value="F:calcium/calmodulin-dependent protein kinase activity"/>
    <property type="evidence" value="ECO:0000318"/>
    <property type="project" value="GO_Central"/>
</dbReference>
<dbReference type="GO" id="GO:0009931">
    <property type="term" value="F:calcium-dependent protein serine/threonine kinase activity"/>
    <property type="evidence" value="ECO:0000318"/>
    <property type="project" value="GO_Central"/>
</dbReference>
<dbReference type="GO" id="GO:0005516">
    <property type="term" value="F:calmodulin binding"/>
    <property type="evidence" value="ECO:0000318"/>
    <property type="project" value="GO_Central"/>
</dbReference>
<dbReference type="PROSITE" id="PS00107">
    <property type="entry name" value="PROTEIN_KINASE_ATP"/>
    <property type="match status" value="1"/>
</dbReference>
<accession>A0A0U9HKM1</accession>
<dbReference type="STRING" id="105231.A0A0U9HKM1"/>
<reference evidence="10 11" key="1">
    <citation type="journal article" date="2014" name="Nat. Commun.">
        <title>Klebsormidium flaccidum genome reveals primary factors for plant terrestrial adaptation.</title>
        <authorList>
            <person name="Hori K."/>
            <person name="Maruyama F."/>
            <person name="Fujisawa T."/>
            <person name="Togashi T."/>
            <person name="Yamamoto N."/>
            <person name="Seo M."/>
            <person name="Sato S."/>
            <person name="Yamada T."/>
            <person name="Mori H."/>
            <person name="Tajima N."/>
            <person name="Moriyama T."/>
            <person name="Ikeuchi M."/>
            <person name="Watanabe M."/>
            <person name="Wada H."/>
            <person name="Kobayashi K."/>
            <person name="Saito M."/>
            <person name="Masuda T."/>
            <person name="Sasaki-Sekimoto Y."/>
            <person name="Mashiguchi K."/>
            <person name="Awai K."/>
            <person name="Shimojima M."/>
            <person name="Masuda S."/>
            <person name="Iwai M."/>
            <person name="Nobusawa T."/>
            <person name="Narise T."/>
            <person name="Kondo S."/>
            <person name="Saito H."/>
            <person name="Sato R."/>
            <person name="Murakawa M."/>
            <person name="Ihara Y."/>
            <person name="Oshima-Yamada Y."/>
            <person name="Ohtaka K."/>
            <person name="Satoh M."/>
            <person name="Sonobe K."/>
            <person name="Ishii M."/>
            <person name="Ohtani R."/>
            <person name="Kanamori-Sato M."/>
            <person name="Honoki R."/>
            <person name="Miyazaki D."/>
            <person name="Mochizuki H."/>
            <person name="Umetsu J."/>
            <person name="Higashi K."/>
            <person name="Shibata D."/>
            <person name="Kamiya Y."/>
            <person name="Sato N."/>
            <person name="Nakamura Y."/>
            <person name="Tabata S."/>
            <person name="Ida S."/>
            <person name="Kurokawa K."/>
            <person name="Ohta H."/>
        </authorList>
    </citation>
    <scope>NUCLEOTIDE SEQUENCE [LARGE SCALE GENOMIC DNA]</scope>
    <source>
        <strain evidence="10 11">NIES-2285</strain>
    </source>
</reference>
<dbReference type="PANTHER" id="PTHR24349">
    <property type="entry name" value="SERINE/THREONINE-PROTEIN KINASE"/>
    <property type="match status" value="1"/>
</dbReference>
<dbReference type="Pfam" id="PF00069">
    <property type="entry name" value="Pkinase"/>
    <property type="match status" value="1"/>
</dbReference>
<dbReference type="InterPro" id="IPR017441">
    <property type="entry name" value="Protein_kinase_ATP_BS"/>
</dbReference>
<dbReference type="Proteomes" id="UP000054558">
    <property type="component" value="Unassembled WGS sequence"/>
</dbReference>
<dbReference type="GO" id="GO:0005524">
    <property type="term" value="F:ATP binding"/>
    <property type="evidence" value="ECO:0007669"/>
    <property type="project" value="UniProtKB-UniRule"/>
</dbReference>
<evidence type="ECO:0000256" key="6">
    <source>
        <dbReference type="ARBA" id="ARBA00058225"/>
    </source>
</evidence>
<protein>
    <submittedName>
        <fullName evidence="10">Serine Threonine protein kinase</fullName>
    </submittedName>
</protein>
<evidence type="ECO:0000256" key="2">
    <source>
        <dbReference type="ARBA" id="ARBA00022679"/>
    </source>
</evidence>